<dbReference type="InParanoid" id="K1QPS6"/>
<accession>K1QPS6</accession>
<name>K1QPS6_MAGGI</name>
<proteinExistence type="predicted"/>
<reference evidence="1" key="1">
    <citation type="journal article" date="2012" name="Nature">
        <title>The oyster genome reveals stress adaptation and complexity of shell formation.</title>
        <authorList>
            <person name="Zhang G."/>
            <person name="Fang X."/>
            <person name="Guo X."/>
            <person name="Li L."/>
            <person name="Luo R."/>
            <person name="Xu F."/>
            <person name="Yang P."/>
            <person name="Zhang L."/>
            <person name="Wang X."/>
            <person name="Qi H."/>
            <person name="Xiong Z."/>
            <person name="Que H."/>
            <person name="Xie Y."/>
            <person name="Holland P.W."/>
            <person name="Paps J."/>
            <person name="Zhu Y."/>
            <person name="Wu F."/>
            <person name="Chen Y."/>
            <person name="Wang J."/>
            <person name="Peng C."/>
            <person name="Meng J."/>
            <person name="Yang L."/>
            <person name="Liu J."/>
            <person name="Wen B."/>
            <person name="Zhang N."/>
            <person name="Huang Z."/>
            <person name="Zhu Q."/>
            <person name="Feng Y."/>
            <person name="Mount A."/>
            <person name="Hedgecock D."/>
            <person name="Xu Z."/>
            <person name="Liu Y."/>
            <person name="Domazet-Loso T."/>
            <person name="Du Y."/>
            <person name="Sun X."/>
            <person name="Zhang S."/>
            <person name="Liu B."/>
            <person name="Cheng P."/>
            <person name="Jiang X."/>
            <person name="Li J."/>
            <person name="Fan D."/>
            <person name="Wang W."/>
            <person name="Fu W."/>
            <person name="Wang T."/>
            <person name="Wang B."/>
            <person name="Zhang J."/>
            <person name="Peng Z."/>
            <person name="Li Y."/>
            <person name="Li N."/>
            <person name="Wang J."/>
            <person name="Chen M."/>
            <person name="He Y."/>
            <person name="Tan F."/>
            <person name="Song X."/>
            <person name="Zheng Q."/>
            <person name="Huang R."/>
            <person name="Yang H."/>
            <person name="Du X."/>
            <person name="Chen L."/>
            <person name="Yang M."/>
            <person name="Gaffney P.M."/>
            <person name="Wang S."/>
            <person name="Luo L."/>
            <person name="She Z."/>
            <person name="Ming Y."/>
            <person name="Huang W."/>
            <person name="Zhang S."/>
            <person name="Huang B."/>
            <person name="Zhang Y."/>
            <person name="Qu T."/>
            <person name="Ni P."/>
            <person name="Miao G."/>
            <person name="Wang J."/>
            <person name="Wang Q."/>
            <person name="Steinberg C.E."/>
            <person name="Wang H."/>
            <person name="Li N."/>
            <person name="Qian L."/>
            <person name="Zhang G."/>
            <person name="Li Y."/>
            <person name="Yang H."/>
            <person name="Liu X."/>
            <person name="Wang J."/>
            <person name="Yin Y."/>
            <person name="Wang J."/>
        </authorList>
    </citation>
    <scope>NUCLEOTIDE SEQUENCE [LARGE SCALE GENOMIC DNA]</scope>
    <source>
        <strain evidence="1">05x7-T-G4-1.051#20</strain>
    </source>
</reference>
<dbReference type="HOGENOM" id="CLU_2906259_0_0_1"/>
<gene>
    <name evidence="1" type="ORF">CGI_10024005</name>
</gene>
<dbReference type="AlphaFoldDB" id="K1QPS6"/>
<sequence length="62" mass="7065">MTRSRAPREIYTTAFEIFNLSLKDPLCQTIKPALFTIIRSPRQRSCSPLPHGIVHFTEAGSY</sequence>
<evidence type="ECO:0000313" key="1">
    <source>
        <dbReference type="EMBL" id="EKC33104.1"/>
    </source>
</evidence>
<dbReference type="EMBL" id="JH815886">
    <property type="protein sequence ID" value="EKC33104.1"/>
    <property type="molecule type" value="Genomic_DNA"/>
</dbReference>
<organism evidence="1">
    <name type="scientific">Magallana gigas</name>
    <name type="common">Pacific oyster</name>
    <name type="synonym">Crassostrea gigas</name>
    <dbReference type="NCBI Taxonomy" id="29159"/>
    <lineage>
        <taxon>Eukaryota</taxon>
        <taxon>Metazoa</taxon>
        <taxon>Spiralia</taxon>
        <taxon>Lophotrochozoa</taxon>
        <taxon>Mollusca</taxon>
        <taxon>Bivalvia</taxon>
        <taxon>Autobranchia</taxon>
        <taxon>Pteriomorphia</taxon>
        <taxon>Ostreida</taxon>
        <taxon>Ostreoidea</taxon>
        <taxon>Ostreidae</taxon>
        <taxon>Magallana</taxon>
    </lineage>
</organism>
<protein>
    <submittedName>
        <fullName evidence="1">Uncharacterized protein</fullName>
    </submittedName>
</protein>